<feature type="transmembrane region" description="Helical" evidence="1">
    <location>
        <begin position="84"/>
        <end position="105"/>
    </location>
</feature>
<protein>
    <submittedName>
        <fullName evidence="2">Uncharacterized protein</fullName>
    </submittedName>
</protein>
<accession>A0A0F0KT03</accession>
<keyword evidence="1" id="KW-0472">Membrane</keyword>
<name>A0A0F0KT03_9MICO</name>
<reference evidence="2 3" key="1">
    <citation type="submission" date="2015-02" db="EMBL/GenBank/DDBJ databases">
        <title>Draft genome sequences of ten Microbacterium spp. with emphasis on heavy metal contaminated environments.</title>
        <authorList>
            <person name="Corretto E."/>
        </authorList>
    </citation>
    <scope>NUCLEOTIDE SEQUENCE [LARGE SCALE GENOMIC DNA]</scope>
    <source>
        <strain evidence="2 3">DSM 12966</strain>
    </source>
</reference>
<gene>
    <name evidence="2" type="ORF">RN50_01474</name>
</gene>
<feature type="transmembrane region" description="Helical" evidence="1">
    <location>
        <begin position="12"/>
        <end position="41"/>
    </location>
</feature>
<evidence type="ECO:0000313" key="2">
    <source>
        <dbReference type="EMBL" id="KJL22356.1"/>
    </source>
</evidence>
<comment type="caution">
    <text evidence="2">The sequence shown here is derived from an EMBL/GenBank/DDBJ whole genome shotgun (WGS) entry which is preliminary data.</text>
</comment>
<dbReference type="RefSeq" id="WP_045253860.1">
    <property type="nucleotide sequence ID" value="NZ_CP031425.1"/>
</dbReference>
<feature type="transmembrane region" description="Helical" evidence="1">
    <location>
        <begin position="125"/>
        <end position="145"/>
    </location>
</feature>
<dbReference type="AlphaFoldDB" id="A0A0F0KT03"/>
<dbReference type="EMBL" id="JYIU01000039">
    <property type="protein sequence ID" value="KJL22356.1"/>
    <property type="molecule type" value="Genomic_DNA"/>
</dbReference>
<dbReference type="Proteomes" id="UP000033572">
    <property type="component" value="Unassembled WGS sequence"/>
</dbReference>
<evidence type="ECO:0000256" key="1">
    <source>
        <dbReference type="SAM" id="Phobius"/>
    </source>
</evidence>
<sequence length="163" mass="16440">MSSPNPRGPESAGVSAVLALVLATIGFFALAVFGLGAVSIVTDRDIIAVPGLGPVPGVVGMIIALLVFAMSLRGALQRSRPSFISAPAVALATALAHLAAVWGGVAVAGGDLIVATVVAGDLVRGGASAVLLLAAAIAAWSGVALRRTRAERPQWPWERDDEE</sequence>
<keyword evidence="1" id="KW-1133">Transmembrane helix</keyword>
<dbReference type="PATRIC" id="fig|104336.4.peg.1509"/>
<keyword evidence="1" id="KW-0812">Transmembrane</keyword>
<dbReference type="GeneID" id="94445384"/>
<organism evidence="2 3">
    <name type="scientific">Microbacterium foliorum</name>
    <dbReference type="NCBI Taxonomy" id="104336"/>
    <lineage>
        <taxon>Bacteria</taxon>
        <taxon>Bacillati</taxon>
        <taxon>Actinomycetota</taxon>
        <taxon>Actinomycetes</taxon>
        <taxon>Micrococcales</taxon>
        <taxon>Microbacteriaceae</taxon>
        <taxon>Microbacterium</taxon>
    </lineage>
</organism>
<evidence type="ECO:0000313" key="3">
    <source>
        <dbReference type="Proteomes" id="UP000033572"/>
    </source>
</evidence>
<feature type="transmembrane region" description="Helical" evidence="1">
    <location>
        <begin position="47"/>
        <end position="72"/>
    </location>
</feature>
<keyword evidence="3" id="KW-1185">Reference proteome</keyword>
<proteinExistence type="predicted"/>